<dbReference type="AlphaFoldDB" id="A0A2U1KJ80"/>
<feature type="domain" description="Replication protein A 70 kDa DNA-binding subunit B/D first OB fold" evidence="2">
    <location>
        <begin position="144"/>
        <end position="226"/>
    </location>
</feature>
<gene>
    <name evidence="3" type="ORF">CTI12_AA596030</name>
</gene>
<keyword evidence="4" id="KW-1185">Reference proteome</keyword>
<protein>
    <recommendedName>
        <fullName evidence="2">Replication protein A 70 kDa DNA-binding subunit B/D first OB fold domain-containing protein</fullName>
    </recommendedName>
</protein>
<accession>A0A2U1KJ80</accession>
<dbReference type="OrthoDB" id="1419373at2759"/>
<evidence type="ECO:0000256" key="1">
    <source>
        <dbReference type="SAM" id="MobiDB-lite"/>
    </source>
</evidence>
<dbReference type="Pfam" id="PF02721">
    <property type="entry name" value="DUF223"/>
    <property type="match status" value="1"/>
</dbReference>
<evidence type="ECO:0000313" key="3">
    <source>
        <dbReference type="EMBL" id="PWA36840.1"/>
    </source>
</evidence>
<evidence type="ECO:0000313" key="4">
    <source>
        <dbReference type="Proteomes" id="UP000245207"/>
    </source>
</evidence>
<comment type="caution">
    <text evidence="3">The sequence shown here is derived from an EMBL/GenBank/DDBJ whole genome shotgun (WGS) entry which is preliminary data.</text>
</comment>
<sequence length="310" mass="34126">MRTKSRAVPRPRGEPMLEDDVSVSASRDLDSVRCPTLEGFQQASMVVNGLDAYADSISQRVVTGVDVVPMSDRPPNGISIREPETGHTMVPDGLLDVPVTGKGKRNVNDVRLYEVEGSCTMDADASSSFLSDQSNEQAPEQQPMLYDIKPSDIGKAIHVKVYRKWTIAPVIGSRRSILCLILLDQHGGAIQAIAENPNRIHFDNILQINGTYTITGFGLMETKTWMQTLPNRLTLILGSLTDAQSFSGTSFPTHHFNFAVYNELATRADNDDVILTDYIGCVMDVGDVHDVGNATGEKMAWRDIMLRDLE</sequence>
<dbReference type="InterPro" id="IPR012340">
    <property type="entry name" value="NA-bd_OB-fold"/>
</dbReference>
<feature type="region of interest" description="Disordered" evidence="1">
    <location>
        <begin position="1"/>
        <end position="25"/>
    </location>
</feature>
<organism evidence="3 4">
    <name type="scientific">Artemisia annua</name>
    <name type="common">Sweet wormwood</name>
    <dbReference type="NCBI Taxonomy" id="35608"/>
    <lineage>
        <taxon>Eukaryota</taxon>
        <taxon>Viridiplantae</taxon>
        <taxon>Streptophyta</taxon>
        <taxon>Embryophyta</taxon>
        <taxon>Tracheophyta</taxon>
        <taxon>Spermatophyta</taxon>
        <taxon>Magnoliopsida</taxon>
        <taxon>eudicotyledons</taxon>
        <taxon>Gunneridae</taxon>
        <taxon>Pentapetalae</taxon>
        <taxon>asterids</taxon>
        <taxon>campanulids</taxon>
        <taxon>Asterales</taxon>
        <taxon>Asteraceae</taxon>
        <taxon>Asteroideae</taxon>
        <taxon>Anthemideae</taxon>
        <taxon>Artemisiinae</taxon>
        <taxon>Artemisia</taxon>
    </lineage>
</organism>
<evidence type="ECO:0000259" key="2">
    <source>
        <dbReference type="Pfam" id="PF02721"/>
    </source>
</evidence>
<dbReference type="InterPro" id="IPR003871">
    <property type="entry name" value="RFA1B/D_OB_1st"/>
</dbReference>
<dbReference type="Proteomes" id="UP000245207">
    <property type="component" value="Unassembled WGS sequence"/>
</dbReference>
<name>A0A2U1KJ80_ARTAN</name>
<dbReference type="Gene3D" id="2.40.50.140">
    <property type="entry name" value="Nucleic acid-binding proteins"/>
    <property type="match status" value="2"/>
</dbReference>
<reference evidence="3 4" key="1">
    <citation type="journal article" date="2018" name="Mol. Plant">
        <title>The genome of Artemisia annua provides insight into the evolution of Asteraceae family and artemisinin biosynthesis.</title>
        <authorList>
            <person name="Shen Q."/>
            <person name="Zhang L."/>
            <person name="Liao Z."/>
            <person name="Wang S."/>
            <person name="Yan T."/>
            <person name="Shi P."/>
            <person name="Liu M."/>
            <person name="Fu X."/>
            <person name="Pan Q."/>
            <person name="Wang Y."/>
            <person name="Lv Z."/>
            <person name="Lu X."/>
            <person name="Zhang F."/>
            <person name="Jiang W."/>
            <person name="Ma Y."/>
            <person name="Chen M."/>
            <person name="Hao X."/>
            <person name="Li L."/>
            <person name="Tang Y."/>
            <person name="Lv G."/>
            <person name="Zhou Y."/>
            <person name="Sun X."/>
            <person name="Brodelius P.E."/>
            <person name="Rose J.K.C."/>
            <person name="Tang K."/>
        </authorList>
    </citation>
    <scope>NUCLEOTIDE SEQUENCE [LARGE SCALE GENOMIC DNA]</scope>
    <source>
        <strain evidence="4">cv. Huhao1</strain>
        <tissue evidence="3">Leaf</tissue>
    </source>
</reference>
<proteinExistence type="predicted"/>
<dbReference type="EMBL" id="PKPP01017583">
    <property type="protein sequence ID" value="PWA36840.1"/>
    <property type="molecule type" value="Genomic_DNA"/>
</dbReference>
<dbReference type="SUPFAM" id="SSF50249">
    <property type="entry name" value="Nucleic acid-binding proteins"/>
    <property type="match status" value="1"/>
</dbReference>